<evidence type="ECO:0000256" key="1">
    <source>
        <dbReference type="SAM" id="MobiDB-lite"/>
    </source>
</evidence>
<feature type="compositionally biased region" description="Basic residues" evidence="1">
    <location>
        <begin position="225"/>
        <end position="234"/>
    </location>
</feature>
<feature type="compositionally biased region" description="Basic and acidic residues" evidence="1">
    <location>
        <begin position="270"/>
        <end position="281"/>
    </location>
</feature>
<feature type="region of interest" description="Disordered" evidence="1">
    <location>
        <begin position="1"/>
        <end position="61"/>
    </location>
</feature>
<gene>
    <name evidence="2" type="ORF">AVDCRST_MAG16-703</name>
</gene>
<name>A0A6J4L019_9ACTN</name>
<feature type="compositionally biased region" description="Basic residues" evidence="1">
    <location>
        <begin position="114"/>
        <end position="141"/>
    </location>
</feature>
<dbReference type="AlphaFoldDB" id="A0A6J4L019"/>
<evidence type="ECO:0000313" key="2">
    <source>
        <dbReference type="EMBL" id="CAA9319332.1"/>
    </source>
</evidence>
<organism evidence="2">
    <name type="scientific">uncultured Frankineae bacterium</name>
    <dbReference type="NCBI Taxonomy" id="437475"/>
    <lineage>
        <taxon>Bacteria</taxon>
        <taxon>Bacillati</taxon>
        <taxon>Actinomycetota</taxon>
        <taxon>Actinomycetes</taxon>
        <taxon>Frankiales</taxon>
        <taxon>environmental samples</taxon>
    </lineage>
</organism>
<proteinExistence type="predicted"/>
<feature type="non-terminal residue" evidence="2">
    <location>
        <position position="343"/>
    </location>
</feature>
<sequence length="343" mass="37880">GRQPDHLVRHDRRPRADPGDRPADRRPQGPAHDRRGRGHQVGGVLRHPRGPVRDRAGGRGRRAVVGRVLRRLPDRVLPVGRQPVRLRHHHGELPGALRAPAQGAAVRDRAGARAARRVHRGRRRPHRGLRRRLLPVRRLPHLHGCPARPAPRRGAGGGQQPAAPADGEGAADDARVRRRQGRDHDRRQEGRDAAAARHDRDRLDRHPVRARLDPGDLRSHEGAVHRLHGQRLRPARPAPAVLPARRSARPADLPVDRAVRHPGLHRREAHPRGGARDDQQELPRGVDPGLARLHRHGAGHHDGRVAAQDGQGPGRHQAPRPAGRRGPSRGPRRRAGQAGQQAL</sequence>
<feature type="region of interest" description="Disordered" evidence="1">
    <location>
        <begin position="88"/>
        <end position="343"/>
    </location>
</feature>
<feature type="compositionally biased region" description="Basic and acidic residues" evidence="1">
    <location>
        <begin position="1"/>
        <end position="33"/>
    </location>
</feature>
<feature type="compositionally biased region" description="Basic residues" evidence="1">
    <location>
        <begin position="260"/>
        <end position="269"/>
    </location>
</feature>
<protein>
    <submittedName>
        <fullName evidence="2">Integral membrane protein TerC</fullName>
    </submittedName>
</protein>
<accession>A0A6J4L019</accession>
<feature type="compositionally biased region" description="Basic residues" evidence="1">
    <location>
        <begin position="322"/>
        <end position="335"/>
    </location>
</feature>
<feature type="compositionally biased region" description="Basic and acidic residues" evidence="1">
    <location>
        <begin position="182"/>
        <end position="224"/>
    </location>
</feature>
<feature type="non-terminal residue" evidence="2">
    <location>
        <position position="1"/>
    </location>
</feature>
<reference evidence="2" key="1">
    <citation type="submission" date="2020-02" db="EMBL/GenBank/DDBJ databases">
        <authorList>
            <person name="Meier V. D."/>
        </authorList>
    </citation>
    <scope>NUCLEOTIDE SEQUENCE</scope>
    <source>
        <strain evidence="2">AVDCRST_MAG16</strain>
    </source>
</reference>
<dbReference type="EMBL" id="CADCUE010000053">
    <property type="protein sequence ID" value="CAA9319332.1"/>
    <property type="molecule type" value="Genomic_DNA"/>
</dbReference>